<keyword evidence="1" id="KW-0547">Nucleotide-binding</keyword>
<feature type="region of interest" description="Disordered" evidence="2">
    <location>
        <begin position="385"/>
        <end position="404"/>
    </location>
</feature>
<feature type="region of interest" description="Disordered" evidence="2">
    <location>
        <begin position="439"/>
        <end position="467"/>
    </location>
</feature>
<keyword evidence="3" id="KW-0472">Membrane</keyword>
<gene>
    <name evidence="6" type="ORF">Agub_g14784</name>
</gene>
<evidence type="ECO:0000259" key="5">
    <source>
        <dbReference type="PROSITE" id="PS50011"/>
    </source>
</evidence>
<name>A0AAD3HTQ0_9CHLO</name>
<dbReference type="CDD" id="cd14014">
    <property type="entry name" value="STKc_PknB_like"/>
    <property type="match status" value="1"/>
</dbReference>
<feature type="region of interest" description="Disordered" evidence="2">
    <location>
        <begin position="284"/>
        <end position="364"/>
    </location>
</feature>
<dbReference type="PANTHER" id="PTHR44329:SF214">
    <property type="entry name" value="PROTEIN KINASE DOMAIN-CONTAINING PROTEIN"/>
    <property type="match status" value="1"/>
</dbReference>
<dbReference type="AlphaFoldDB" id="A0AAD3HTQ0"/>
<dbReference type="PROSITE" id="PS00107">
    <property type="entry name" value="PROTEIN_KINASE_ATP"/>
    <property type="match status" value="1"/>
</dbReference>
<evidence type="ECO:0000256" key="4">
    <source>
        <dbReference type="SAM" id="SignalP"/>
    </source>
</evidence>
<dbReference type="Pfam" id="PF00069">
    <property type="entry name" value="Pkinase"/>
    <property type="match status" value="1"/>
</dbReference>
<keyword evidence="3" id="KW-0812">Transmembrane</keyword>
<feature type="transmembrane region" description="Helical" evidence="3">
    <location>
        <begin position="412"/>
        <end position="433"/>
    </location>
</feature>
<feature type="domain" description="Protein kinase" evidence="5">
    <location>
        <begin position="730"/>
        <end position="1076"/>
    </location>
</feature>
<feature type="compositionally biased region" description="Pro residues" evidence="2">
    <location>
        <begin position="310"/>
        <end position="321"/>
    </location>
</feature>
<feature type="compositionally biased region" description="Low complexity" evidence="2">
    <location>
        <begin position="440"/>
        <end position="454"/>
    </location>
</feature>
<dbReference type="Gene3D" id="1.10.510.10">
    <property type="entry name" value="Transferase(Phosphotransferase) domain 1"/>
    <property type="match status" value="1"/>
</dbReference>
<dbReference type="PANTHER" id="PTHR44329">
    <property type="entry name" value="SERINE/THREONINE-PROTEIN KINASE TNNI3K-RELATED"/>
    <property type="match status" value="1"/>
</dbReference>
<feature type="compositionally biased region" description="Low complexity" evidence="2">
    <location>
        <begin position="340"/>
        <end position="353"/>
    </location>
</feature>
<dbReference type="GO" id="GO:0005524">
    <property type="term" value="F:ATP binding"/>
    <property type="evidence" value="ECO:0007669"/>
    <property type="project" value="UniProtKB-UniRule"/>
</dbReference>
<feature type="binding site" evidence="1">
    <location>
        <position position="757"/>
    </location>
    <ligand>
        <name>ATP</name>
        <dbReference type="ChEBI" id="CHEBI:30616"/>
    </ligand>
</feature>
<accession>A0AAD3HTQ0</accession>
<dbReference type="EMBL" id="BMAR01000060">
    <property type="protein sequence ID" value="GFR52250.1"/>
    <property type="molecule type" value="Genomic_DNA"/>
</dbReference>
<protein>
    <recommendedName>
        <fullName evidence="5">Protein kinase domain-containing protein</fullName>
    </recommendedName>
</protein>
<dbReference type="GO" id="GO:0004674">
    <property type="term" value="F:protein serine/threonine kinase activity"/>
    <property type="evidence" value="ECO:0007669"/>
    <property type="project" value="TreeGrafter"/>
</dbReference>
<comment type="caution">
    <text evidence="6">The sequence shown here is derived from an EMBL/GenBank/DDBJ whole genome shotgun (WGS) entry which is preliminary data.</text>
</comment>
<keyword evidence="1" id="KW-0067">ATP-binding</keyword>
<feature type="compositionally biased region" description="Pro residues" evidence="2">
    <location>
        <begin position="354"/>
        <end position="364"/>
    </location>
</feature>
<proteinExistence type="predicted"/>
<feature type="compositionally biased region" description="Low complexity" evidence="2">
    <location>
        <begin position="322"/>
        <end position="331"/>
    </location>
</feature>
<feature type="region of interest" description="Disordered" evidence="2">
    <location>
        <begin position="664"/>
        <end position="705"/>
    </location>
</feature>
<evidence type="ECO:0000256" key="2">
    <source>
        <dbReference type="SAM" id="MobiDB-lite"/>
    </source>
</evidence>
<dbReference type="InterPro" id="IPR000719">
    <property type="entry name" value="Prot_kinase_dom"/>
</dbReference>
<dbReference type="PROSITE" id="PS50011">
    <property type="entry name" value="PROTEIN_KINASE_DOM"/>
    <property type="match status" value="1"/>
</dbReference>
<reference evidence="6 7" key="1">
    <citation type="journal article" date="2021" name="Sci. Rep.">
        <title>Genome sequencing of the multicellular alga Astrephomene provides insights into convergent evolution of germ-soma differentiation.</title>
        <authorList>
            <person name="Yamashita S."/>
            <person name="Yamamoto K."/>
            <person name="Matsuzaki R."/>
            <person name="Suzuki S."/>
            <person name="Yamaguchi H."/>
            <person name="Hirooka S."/>
            <person name="Minakuchi Y."/>
            <person name="Miyagishima S."/>
            <person name="Kawachi M."/>
            <person name="Toyoda A."/>
            <person name="Nozaki H."/>
        </authorList>
    </citation>
    <scope>NUCLEOTIDE SEQUENCE [LARGE SCALE GENOMIC DNA]</scope>
    <source>
        <strain evidence="6 7">NIES-4017</strain>
    </source>
</reference>
<feature type="compositionally biased region" description="Low complexity" evidence="2">
    <location>
        <begin position="385"/>
        <end position="397"/>
    </location>
</feature>
<feature type="chain" id="PRO_5042044564" description="Protein kinase domain-containing protein" evidence="4">
    <location>
        <begin position="28"/>
        <end position="1169"/>
    </location>
</feature>
<evidence type="ECO:0000256" key="1">
    <source>
        <dbReference type="PROSITE-ProRule" id="PRU10141"/>
    </source>
</evidence>
<dbReference type="PROSITE" id="PS00109">
    <property type="entry name" value="PROTEIN_KINASE_TYR"/>
    <property type="match status" value="1"/>
</dbReference>
<dbReference type="Gene3D" id="3.30.200.20">
    <property type="entry name" value="Phosphorylase Kinase, domain 1"/>
    <property type="match status" value="1"/>
</dbReference>
<dbReference type="InterPro" id="IPR051681">
    <property type="entry name" value="Ser/Thr_Kinases-Pseudokinases"/>
</dbReference>
<feature type="signal peptide" evidence="4">
    <location>
        <begin position="1"/>
        <end position="27"/>
    </location>
</feature>
<dbReference type="SUPFAM" id="SSF56112">
    <property type="entry name" value="Protein kinase-like (PK-like)"/>
    <property type="match status" value="1"/>
</dbReference>
<dbReference type="InterPro" id="IPR001245">
    <property type="entry name" value="Ser-Thr/Tyr_kinase_cat_dom"/>
</dbReference>
<dbReference type="Proteomes" id="UP001054857">
    <property type="component" value="Unassembled WGS sequence"/>
</dbReference>
<dbReference type="InterPro" id="IPR011009">
    <property type="entry name" value="Kinase-like_dom_sf"/>
</dbReference>
<evidence type="ECO:0000256" key="3">
    <source>
        <dbReference type="SAM" id="Phobius"/>
    </source>
</evidence>
<sequence>MMDYRAPVRVQLVSTSIALQLIIAAAAFTCQDEKQPGLGEAVATTSLELYVASADPDVHTVYIASSIRMEAGDWQDPLEISRNITWAAAPCVVAAGLLAEVDAAGLTAVAMLSPGVTMTWQSLAFRNALPPTGFLVRVLGPTHGPGTVVLGVNSVIARRAGVYPAVGLPANWIAYRAAGFPGTNLVTLGVAPTCYRSTSNPYVPSCWNASAFFVDVAKDVPLLTGILPDDPGQQLGGYSLLALNVSYIVEHVVSAACYTTARSIEQCILELEAQLDAEAAAATALPPPIGTEPPLGDLSGEISGSILAAPSPPPQPPPPVLLPAASGPPGRAAGGPPPGSGTVAPSPAVAAAPASPPPPPPGLLTPPVAVAPSVPVDWHPAAVLTPAAPGSSPTAAAGGSGRTQKQTVVTSVLSTTGVLVLLVSAAFALLVLVRRRRQQQPKQQPKQHQPQPQQYKDEPLQQVSGQQQQQQGPVECVGVLLEGCTSSADQGCCSQPVVTMSAAVAVPFSQTEATVEGDCVVVGDATGPQSVLEGQIAIEVGESGNADCGPPASSTKQHQLCCSKCGVAATTKSKESVWGGCGESDPCKPSTTSGCMQAPSRYGGCGAAAEPSSSTGASVRPCQETAQVINNIGASHVGIGSNEPDNGQDNGSCMAASDPWVTSQPEFYSAGPGTQPWEPPPLLPQGADDGDRKQDASAAEAAGSTLESVMHQLQEARKTLATSGVADNQLTIDRLIGSGHYGTVYLGTWKGLRVAVKTLVFSSTHVNKQRALQEAALCQQISHPCIVATYAVDIQPLVGLSTGLPGSNGNDNCAGVPTTPKQCLLHQGCGGVAAAAAAAPAAAAAAAAGGAAAAGAARATAAAAATATGASGLRTSLPILEWRLLILQEYCDVGPLTLLVAKRWLISRVQGPLMPYILDLAYGIASALAHLHARNIVHGDLTPNNVLLMREPSRPCGLLPKVADFGLSIALPGNTSHMSNHRLGTPFYMAPEVQSKGVVSCRSDTYSLGVILWELYSGRFVCERQLDGSFAQSPAFPAFPPHAPSDYVALCIDCLDADPQRRPAVARVLSSLSTMYRAGTRAATRAAMGAAGLADVLGMPTAAGGAAGIAAAEAEALPPAAAMMDFAARPAAAAVMSRMVMATAAPISVKAAAAAAAKAAAGEGDEDEL</sequence>
<keyword evidence="7" id="KW-1185">Reference proteome</keyword>
<dbReference type="InterPro" id="IPR008266">
    <property type="entry name" value="Tyr_kinase_AS"/>
</dbReference>
<evidence type="ECO:0000313" key="7">
    <source>
        <dbReference type="Proteomes" id="UP001054857"/>
    </source>
</evidence>
<evidence type="ECO:0000313" key="6">
    <source>
        <dbReference type="EMBL" id="GFR52250.1"/>
    </source>
</evidence>
<dbReference type="InterPro" id="IPR017441">
    <property type="entry name" value="Protein_kinase_ATP_BS"/>
</dbReference>
<dbReference type="Pfam" id="PF07714">
    <property type="entry name" value="PK_Tyr_Ser-Thr"/>
    <property type="match status" value="1"/>
</dbReference>
<keyword evidence="3" id="KW-1133">Transmembrane helix</keyword>
<organism evidence="6 7">
    <name type="scientific">Astrephomene gubernaculifera</name>
    <dbReference type="NCBI Taxonomy" id="47775"/>
    <lineage>
        <taxon>Eukaryota</taxon>
        <taxon>Viridiplantae</taxon>
        <taxon>Chlorophyta</taxon>
        <taxon>core chlorophytes</taxon>
        <taxon>Chlorophyceae</taxon>
        <taxon>CS clade</taxon>
        <taxon>Chlamydomonadales</taxon>
        <taxon>Astrephomenaceae</taxon>
        <taxon>Astrephomene</taxon>
    </lineage>
</organism>
<keyword evidence="4" id="KW-0732">Signal</keyword>